<evidence type="ECO:0000313" key="3">
    <source>
        <dbReference type="Proteomes" id="UP000646745"/>
    </source>
</evidence>
<dbReference type="EMBL" id="BMZI01000007">
    <property type="protein sequence ID" value="GHB30830.1"/>
    <property type="molecule type" value="Genomic_DNA"/>
</dbReference>
<name>A0ABQ3E9S1_9GAMM</name>
<protein>
    <recommendedName>
        <fullName evidence="4">Molecular chaperone DnaJ</fullName>
    </recommendedName>
</protein>
<evidence type="ECO:0008006" key="4">
    <source>
        <dbReference type="Google" id="ProtNLM"/>
    </source>
</evidence>
<accession>A0ABQ3E9S1</accession>
<reference evidence="3" key="1">
    <citation type="journal article" date="2019" name="Int. J. Syst. Evol. Microbiol.">
        <title>The Global Catalogue of Microorganisms (GCM) 10K type strain sequencing project: providing services to taxonomists for standard genome sequencing and annotation.</title>
        <authorList>
            <consortium name="The Broad Institute Genomics Platform"/>
            <consortium name="The Broad Institute Genome Sequencing Center for Infectious Disease"/>
            <person name="Wu L."/>
            <person name="Ma J."/>
        </authorList>
    </citation>
    <scope>NUCLEOTIDE SEQUENCE [LARGE SCALE GENOMIC DNA]</scope>
    <source>
        <strain evidence="3">KCTC 32998</strain>
    </source>
</reference>
<dbReference type="SUPFAM" id="SSF57938">
    <property type="entry name" value="DnaJ/Hsp40 cysteine-rich domain"/>
    <property type="match status" value="1"/>
</dbReference>
<feature type="compositionally biased region" description="Basic and acidic residues" evidence="1">
    <location>
        <begin position="90"/>
        <end position="101"/>
    </location>
</feature>
<sequence length="109" mass="12016">MAKSKALHWQEPATEVCPQCNGSGEWVGMFSSGPCANCDGTGLVGSDGEPLSTDDLLPMMRRQRDRAVQQFRQLLQTPGVREALAEHRERLAQKERDEHAALRKGLRGG</sequence>
<evidence type="ECO:0000256" key="1">
    <source>
        <dbReference type="SAM" id="MobiDB-lite"/>
    </source>
</evidence>
<feature type="region of interest" description="Disordered" evidence="1">
    <location>
        <begin position="90"/>
        <end position="109"/>
    </location>
</feature>
<dbReference type="Proteomes" id="UP000646745">
    <property type="component" value="Unassembled WGS sequence"/>
</dbReference>
<proteinExistence type="predicted"/>
<gene>
    <name evidence="2" type="ORF">GCM10009038_32060</name>
</gene>
<dbReference type="InterPro" id="IPR036410">
    <property type="entry name" value="HSP_DnaJ_Cys-rich_dom_sf"/>
</dbReference>
<evidence type="ECO:0000313" key="2">
    <source>
        <dbReference type="EMBL" id="GHB30830.1"/>
    </source>
</evidence>
<dbReference type="RefSeq" id="WP_189445731.1">
    <property type="nucleotide sequence ID" value="NZ_BMZI01000007.1"/>
</dbReference>
<comment type="caution">
    <text evidence="2">The sequence shown here is derived from an EMBL/GenBank/DDBJ whole genome shotgun (WGS) entry which is preliminary data.</text>
</comment>
<organism evidence="2 3">
    <name type="scientific">Salinicola rhizosphaerae</name>
    <dbReference type="NCBI Taxonomy" id="1443141"/>
    <lineage>
        <taxon>Bacteria</taxon>
        <taxon>Pseudomonadati</taxon>
        <taxon>Pseudomonadota</taxon>
        <taxon>Gammaproteobacteria</taxon>
        <taxon>Oceanospirillales</taxon>
        <taxon>Halomonadaceae</taxon>
        <taxon>Salinicola</taxon>
    </lineage>
</organism>
<dbReference type="Gene3D" id="6.20.20.10">
    <property type="match status" value="1"/>
</dbReference>
<keyword evidence="3" id="KW-1185">Reference proteome</keyword>